<keyword evidence="3" id="KW-0812">Transmembrane</keyword>
<dbReference type="InterPro" id="IPR038765">
    <property type="entry name" value="Papain-like_cys_pep_sf"/>
</dbReference>
<protein>
    <recommendedName>
        <fullName evidence="1">Ubiquitin carboxyl-terminal hydrolase</fullName>
        <ecNumber evidence="1">3.4.19.12</ecNumber>
    </recommendedName>
</protein>
<accession>A0A3N4IGU0</accession>
<dbReference type="GO" id="GO:0004843">
    <property type="term" value="F:cysteine-type deubiquitinase activity"/>
    <property type="evidence" value="ECO:0007669"/>
    <property type="project" value="UniProtKB-UniRule"/>
</dbReference>
<dbReference type="EC" id="3.4.19.12" evidence="1"/>
<name>A0A3N4IGU0_ASCIM</name>
<feature type="transmembrane region" description="Helical" evidence="3">
    <location>
        <begin position="27"/>
        <end position="50"/>
    </location>
</feature>
<dbReference type="InterPro" id="IPR018200">
    <property type="entry name" value="USP_CS"/>
</dbReference>
<feature type="domain" description="USP" evidence="4">
    <location>
        <begin position="65"/>
        <end position="548"/>
    </location>
</feature>
<evidence type="ECO:0000313" key="5">
    <source>
        <dbReference type="EMBL" id="RPA85365.1"/>
    </source>
</evidence>
<feature type="region of interest" description="Disordered" evidence="2">
    <location>
        <begin position="430"/>
        <end position="490"/>
    </location>
</feature>
<dbReference type="InterPro" id="IPR050164">
    <property type="entry name" value="Peptidase_C19"/>
</dbReference>
<keyword evidence="3" id="KW-0472">Membrane</keyword>
<feature type="compositionally biased region" description="Polar residues" evidence="2">
    <location>
        <begin position="462"/>
        <end position="481"/>
    </location>
</feature>
<proteinExistence type="inferred from homology"/>
<comment type="catalytic activity">
    <reaction evidence="1">
        <text>Thiol-dependent hydrolysis of ester, thioester, amide, peptide and isopeptide bonds formed by the C-terminal Gly of ubiquitin (a 76-residue protein attached to proteins as an intracellular targeting signal).</text>
        <dbReference type="EC" id="3.4.19.12"/>
    </reaction>
</comment>
<keyword evidence="1" id="KW-0645">Protease</keyword>
<keyword evidence="1" id="KW-0378">Hydrolase</keyword>
<dbReference type="EMBL" id="ML119654">
    <property type="protein sequence ID" value="RPA85365.1"/>
    <property type="molecule type" value="Genomic_DNA"/>
</dbReference>
<dbReference type="Pfam" id="PF00443">
    <property type="entry name" value="UCH"/>
    <property type="match status" value="1"/>
</dbReference>
<dbReference type="STRING" id="1160509.A0A3N4IGU0"/>
<evidence type="ECO:0000259" key="4">
    <source>
        <dbReference type="PROSITE" id="PS50235"/>
    </source>
</evidence>
<organism evidence="5 6">
    <name type="scientific">Ascobolus immersus RN42</name>
    <dbReference type="NCBI Taxonomy" id="1160509"/>
    <lineage>
        <taxon>Eukaryota</taxon>
        <taxon>Fungi</taxon>
        <taxon>Dikarya</taxon>
        <taxon>Ascomycota</taxon>
        <taxon>Pezizomycotina</taxon>
        <taxon>Pezizomycetes</taxon>
        <taxon>Pezizales</taxon>
        <taxon>Ascobolaceae</taxon>
        <taxon>Ascobolus</taxon>
    </lineage>
</organism>
<dbReference type="GO" id="GO:0016579">
    <property type="term" value="P:protein deubiquitination"/>
    <property type="evidence" value="ECO:0007669"/>
    <property type="project" value="InterPro"/>
</dbReference>
<dbReference type="AlphaFoldDB" id="A0A3N4IGU0"/>
<dbReference type="PANTHER" id="PTHR24006:SF904">
    <property type="entry name" value="UBIQUITIN CARBOXYL-TERMINAL HYDROLASE 16"/>
    <property type="match status" value="1"/>
</dbReference>
<dbReference type="OrthoDB" id="2248014at2759"/>
<comment type="similarity">
    <text evidence="1">Belongs to the peptidase C19 family.</text>
</comment>
<evidence type="ECO:0000313" key="6">
    <source>
        <dbReference type="Proteomes" id="UP000275078"/>
    </source>
</evidence>
<dbReference type="PROSITE" id="PS50235">
    <property type="entry name" value="USP_3"/>
    <property type="match status" value="1"/>
</dbReference>
<keyword evidence="3" id="KW-1133">Transmembrane helix</keyword>
<dbReference type="Gene3D" id="3.90.70.10">
    <property type="entry name" value="Cysteine proteinases"/>
    <property type="match status" value="1"/>
</dbReference>
<keyword evidence="1" id="KW-0788">Thiol protease</keyword>
<gene>
    <name evidence="5" type="ORF">BJ508DRAFT_303028</name>
</gene>
<evidence type="ECO:0000256" key="1">
    <source>
        <dbReference type="RuleBase" id="RU366025"/>
    </source>
</evidence>
<dbReference type="GO" id="GO:0005829">
    <property type="term" value="C:cytosol"/>
    <property type="evidence" value="ECO:0007669"/>
    <property type="project" value="TreeGrafter"/>
</dbReference>
<dbReference type="Proteomes" id="UP000275078">
    <property type="component" value="Unassembled WGS sequence"/>
</dbReference>
<dbReference type="PROSITE" id="PS00972">
    <property type="entry name" value="USP_1"/>
    <property type="match status" value="1"/>
</dbReference>
<dbReference type="PANTHER" id="PTHR24006">
    <property type="entry name" value="UBIQUITIN CARBOXYL-TERMINAL HYDROLASE"/>
    <property type="match status" value="1"/>
</dbReference>
<dbReference type="CDD" id="cd02662">
    <property type="entry name" value="Peptidase_C19F"/>
    <property type="match status" value="1"/>
</dbReference>
<sequence length="550" mass="60228">MTFFSRWTTLPSTTPRTIAMPNNNQTIAYAAGASLAAITLVYVFAPSYIFDGEDASSSRRKKGVVGLINPGNDCFVNSVLQALAGPPKIRNYLSARTHYARTSGEIEELNGKDIPLLTEHLKNILDQLNEKPLQRKTITAEPFLRALEKKYGQTIARNQQDAQEFLQAVCQKLEEEFDSGKKLFLGPHTPPNPGPLDSTKSAASSALAAVDVQLPFPPFPLAGQLQSALTCRTCKFSPPRPSTTPFILLTLTVPQKSSTTLGDCLDTLLLTETIDGYLCSSCLIRHTLRSLPPNSVHVPALQLALANNPEEPPEGTPLLRDSCPRVQISRVTEIVSYPPILALHLSRSIYDGGFGGRKNSCKVNFPEFLEMGGILEKKKKYKLMGLVTHKGGHESGHYECFRRHLTAEDPFSPTAGIDVKDDIQRASADVQGMMGSSESTDDIGTTTGSNSSSSVNVAGRPSVSTTIATGSADSEESSPTGSVLMPIPSLRDSAELKAQAKSMKKKKKRKHKLENNWWRISDAEIREVKTKDVLSMEKEAYMLFYERVEE</sequence>
<keyword evidence="1" id="KW-0833">Ubl conjugation pathway</keyword>
<evidence type="ECO:0000256" key="3">
    <source>
        <dbReference type="SAM" id="Phobius"/>
    </source>
</evidence>
<evidence type="ECO:0000256" key="2">
    <source>
        <dbReference type="SAM" id="MobiDB-lite"/>
    </source>
</evidence>
<feature type="compositionally biased region" description="Low complexity" evidence="2">
    <location>
        <begin position="435"/>
        <end position="454"/>
    </location>
</feature>
<dbReference type="GO" id="GO:0006508">
    <property type="term" value="P:proteolysis"/>
    <property type="evidence" value="ECO:0007669"/>
    <property type="project" value="UniProtKB-KW"/>
</dbReference>
<dbReference type="SUPFAM" id="SSF54001">
    <property type="entry name" value="Cysteine proteinases"/>
    <property type="match status" value="1"/>
</dbReference>
<dbReference type="GO" id="GO:0005634">
    <property type="term" value="C:nucleus"/>
    <property type="evidence" value="ECO:0007669"/>
    <property type="project" value="TreeGrafter"/>
</dbReference>
<dbReference type="InterPro" id="IPR001394">
    <property type="entry name" value="Peptidase_C19_UCH"/>
</dbReference>
<dbReference type="InterPro" id="IPR028889">
    <property type="entry name" value="USP"/>
</dbReference>
<reference evidence="5 6" key="1">
    <citation type="journal article" date="2018" name="Nat. Ecol. Evol.">
        <title>Pezizomycetes genomes reveal the molecular basis of ectomycorrhizal truffle lifestyle.</title>
        <authorList>
            <person name="Murat C."/>
            <person name="Payen T."/>
            <person name="Noel B."/>
            <person name="Kuo A."/>
            <person name="Morin E."/>
            <person name="Chen J."/>
            <person name="Kohler A."/>
            <person name="Krizsan K."/>
            <person name="Balestrini R."/>
            <person name="Da Silva C."/>
            <person name="Montanini B."/>
            <person name="Hainaut M."/>
            <person name="Levati E."/>
            <person name="Barry K.W."/>
            <person name="Belfiori B."/>
            <person name="Cichocki N."/>
            <person name="Clum A."/>
            <person name="Dockter R.B."/>
            <person name="Fauchery L."/>
            <person name="Guy J."/>
            <person name="Iotti M."/>
            <person name="Le Tacon F."/>
            <person name="Lindquist E.A."/>
            <person name="Lipzen A."/>
            <person name="Malagnac F."/>
            <person name="Mello A."/>
            <person name="Molinier V."/>
            <person name="Miyauchi S."/>
            <person name="Poulain J."/>
            <person name="Riccioni C."/>
            <person name="Rubini A."/>
            <person name="Sitrit Y."/>
            <person name="Splivallo R."/>
            <person name="Traeger S."/>
            <person name="Wang M."/>
            <person name="Zifcakova L."/>
            <person name="Wipf D."/>
            <person name="Zambonelli A."/>
            <person name="Paolocci F."/>
            <person name="Nowrousian M."/>
            <person name="Ottonello S."/>
            <person name="Baldrian P."/>
            <person name="Spatafora J.W."/>
            <person name="Henrissat B."/>
            <person name="Nagy L.G."/>
            <person name="Aury J.M."/>
            <person name="Wincker P."/>
            <person name="Grigoriev I.V."/>
            <person name="Bonfante P."/>
            <person name="Martin F.M."/>
        </authorList>
    </citation>
    <scope>NUCLEOTIDE SEQUENCE [LARGE SCALE GENOMIC DNA]</scope>
    <source>
        <strain evidence="5 6">RN42</strain>
    </source>
</reference>
<dbReference type="PROSITE" id="PS00973">
    <property type="entry name" value="USP_2"/>
    <property type="match status" value="1"/>
</dbReference>
<keyword evidence="6" id="KW-1185">Reference proteome</keyword>